<dbReference type="AlphaFoldDB" id="A0A4R2NQM5"/>
<organism evidence="2 3">
    <name type="scientific">Tenacibaculum skagerrakense</name>
    <dbReference type="NCBI Taxonomy" id="186571"/>
    <lineage>
        <taxon>Bacteria</taxon>
        <taxon>Pseudomonadati</taxon>
        <taxon>Bacteroidota</taxon>
        <taxon>Flavobacteriia</taxon>
        <taxon>Flavobacteriales</taxon>
        <taxon>Flavobacteriaceae</taxon>
        <taxon>Tenacibaculum</taxon>
    </lineage>
</organism>
<evidence type="ECO:0000313" key="3">
    <source>
        <dbReference type="Proteomes" id="UP000294564"/>
    </source>
</evidence>
<proteinExistence type="predicted"/>
<sequence>MVIVGIHNRRCFHWVELYEMIQVKWTKIKLTKINSPEFMSVKKLKHTKQTIFSGGFISSDAKASILIMFMIYPFLRV</sequence>
<reference evidence="2 3" key="1">
    <citation type="submission" date="2019-03" db="EMBL/GenBank/DDBJ databases">
        <title>Genomic Encyclopedia of Type Strains, Phase IV (KMG-IV): sequencing the most valuable type-strain genomes for metagenomic binning, comparative biology and taxonomic classification.</title>
        <authorList>
            <person name="Goeker M."/>
        </authorList>
    </citation>
    <scope>NUCLEOTIDE SEQUENCE [LARGE SCALE GENOMIC DNA]</scope>
    <source>
        <strain evidence="2 3">DSM 14836</strain>
    </source>
</reference>
<feature type="transmembrane region" description="Helical" evidence="1">
    <location>
        <begin position="51"/>
        <end position="75"/>
    </location>
</feature>
<keyword evidence="3" id="KW-1185">Reference proteome</keyword>
<evidence type="ECO:0000256" key="1">
    <source>
        <dbReference type="SAM" id="Phobius"/>
    </source>
</evidence>
<keyword evidence="1" id="KW-0812">Transmembrane</keyword>
<keyword evidence="1" id="KW-0472">Membrane</keyword>
<comment type="caution">
    <text evidence="2">The sequence shown here is derived from an EMBL/GenBank/DDBJ whole genome shotgun (WGS) entry which is preliminary data.</text>
</comment>
<name>A0A4R2NQM5_9FLAO</name>
<dbReference type="Proteomes" id="UP000294564">
    <property type="component" value="Unassembled WGS sequence"/>
</dbReference>
<dbReference type="EMBL" id="SLXM01000007">
    <property type="protein sequence ID" value="TCP24077.1"/>
    <property type="molecule type" value="Genomic_DNA"/>
</dbReference>
<accession>A0A4R2NQM5</accession>
<gene>
    <name evidence="2" type="ORF">EV195_107244</name>
</gene>
<evidence type="ECO:0000313" key="2">
    <source>
        <dbReference type="EMBL" id="TCP24077.1"/>
    </source>
</evidence>
<protein>
    <submittedName>
        <fullName evidence="2">Uncharacterized protein</fullName>
    </submittedName>
</protein>
<keyword evidence="1" id="KW-1133">Transmembrane helix</keyword>